<dbReference type="OrthoDB" id="8904098at2759"/>
<comment type="caution">
    <text evidence="8">The sequence shown here is derived from an EMBL/GenBank/DDBJ whole genome shotgun (WGS) entry which is preliminary data.</text>
</comment>
<dbReference type="CDD" id="cd17351">
    <property type="entry name" value="MFS_NPF"/>
    <property type="match status" value="1"/>
</dbReference>
<evidence type="ECO:0000256" key="3">
    <source>
        <dbReference type="ARBA" id="ARBA00022692"/>
    </source>
</evidence>
<accession>A0A3L6TR62</accession>
<dbReference type="Pfam" id="PF00854">
    <property type="entry name" value="PTR2"/>
    <property type="match status" value="1"/>
</dbReference>
<dbReference type="GO" id="GO:0016020">
    <property type="term" value="C:membrane"/>
    <property type="evidence" value="ECO:0007669"/>
    <property type="project" value="UniProtKB-SubCell"/>
</dbReference>
<evidence type="ECO:0000256" key="1">
    <source>
        <dbReference type="ARBA" id="ARBA00004141"/>
    </source>
</evidence>
<comment type="similarity">
    <text evidence="2 6">Belongs to the major facilitator superfamily. Proton-dependent oligopeptide transporter (POT/PTR) (TC 2.A.17) family.</text>
</comment>
<evidence type="ECO:0000256" key="6">
    <source>
        <dbReference type="RuleBase" id="RU003755"/>
    </source>
</evidence>
<comment type="subcellular location">
    <subcellularLocation>
        <location evidence="1 6">Membrane</location>
        <topology evidence="1 6">Multi-pass membrane protein</topology>
    </subcellularLocation>
</comment>
<reference evidence="9" key="1">
    <citation type="journal article" date="2019" name="Nat. Commun.">
        <title>The genome of broomcorn millet.</title>
        <authorList>
            <person name="Zou C."/>
            <person name="Miki D."/>
            <person name="Li D."/>
            <person name="Tang Q."/>
            <person name="Xiao L."/>
            <person name="Rajput S."/>
            <person name="Deng P."/>
            <person name="Jia W."/>
            <person name="Huang R."/>
            <person name="Zhang M."/>
            <person name="Sun Y."/>
            <person name="Hu J."/>
            <person name="Fu X."/>
            <person name="Schnable P.S."/>
            <person name="Li F."/>
            <person name="Zhang H."/>
            <person name="Feng B."/>
            <person name="Zhu X."/>
            <person name="Liu R."/>
            <person name="Schnable J.C."/>
            <person name="Zhu J.-K."/>
            <person name="Zhang H."/>
        </authorList>
    </citation>
    <scope>NUCLEOTIDE SEQUENCE [LARGE SCALE GENOMIC DNA]</scope>
</reference>
<feature type="transmembrane region" description="Helical" evidence="7">
    <location>
        <begin position="180"/>
        <end position="204"/>
    </location>
</feature>
<evidence type="ECO:0000256" key="2">
    <source>
        <dbReference type="ARBA" id="ARBA00005982"/>
    </source>
</evidence>
<evidence type="ECO:0000313" key="9">
    <source>
        <dbReference type="Proteomes" id="UP000275267"/>
    </source>
</evidence>
<feature type="transmembrane region" description="Helical" evidence="7">
    <location>
        <begin position="225"/>
        <end position="244"/>
    </location>
</feature>
<feature type="transmembrane region" description="Helical" evidence="7">
    <location>
        <begin position="410"/>
        <end position="428"/>
    </location>
</feature>
<sequence>MLREALLGSLAQLGMLDSFDAIAEGPEAQTMDTQDEERPLILHLPPQDEGSEFSRDGTVDIYNQPALKQSTGNWRACFFILGVEFSESVAVFSIAKNLVTYLTGTLHESNVDAATTVSTWIGSSFFTPLIGAFFADTFWGRYWTVLIFLSVYVIGMLTLTASAFLPLLMGSSYDRGVHRVTAYLGLYLVALGNGGIKPCVAALGADQFDASDPVERVTKGSFFNWYYWSVNIGSLLSATVLVWVQDNIGWGVGLAIPTVFMMSGLSAFVTGRKVYRYQKVRGSPLTRVFQVVVAALRNYHLVLPEDCSALHEVPSPTEGNCKIQHTSQFRFFDKAAIVAPYSGDKSAMSPWRLCTVSQVEELKMLLRMFPVWASMVLFFAVTAQMSSTFIEQGAAMDNRVGPFTVPPASLSTFDIISVMVCIPIYDAVLVPLARRATGKERGLSQLQRLGVGLALSVVGMVYAALLEARRLALARTGTPMSIMWQAPAFAVLGAGEVFTAIGILEFFYDQSPGGMKSLGTALAQLPVAVGNYLNSAVLGAVAALTARGGKPGWIPDDLNEGHLDYFFWLIAALGVVNLLHFLYCSQRYRGNNNNTAS</sequence>
<gene>
    <name evidence="8" type="ORF">C2845_PM01G47770</name>
</gene>
<feature type="transmembrane region" description="Helical" evidence="7">
    <location>
        <begin position="250"/>
        <end position="271"/>
    </location>
</feature>
<dbReference type="Proteomes" id="UP000275267">
    <property type="component" value="Unassembled WGS sequence"/>
</dbReference>
<dbReference type="GO" id="GO:0022857">
    <property type="term" value="F:transmembrane transporter activity"/>
    <property type="evidence" value="ECO:0007669"/>
    <property type="project" value="InterPro"/>
</dbReference>
<name>A0A3L6TR62_PANMI</name>
<dbReference type="AlphaFoldDB" id="A0A3L6TR62"/>
<evidence type="ECO:0000256" key="4">
    <source>
        <dbReference type="ARBA" id="ARBA00022989"/>
    </source>
</evidence>
<keyword evidence="3 6" id="KW-0812">Transmembrane</keyword>
<keyword evidence="9" id="KW-1185">Reference proteome</keyword>
<dbReference type="GO" id="GO:0006857">
    <property type="term" value="P:oligopeptide transport"/>
    <property type="evidence" value="ECO:0007669"/>
    <property type="project" value="InterPro"/>
</dbReference>
<organism evidence="8 9">
    <name type="scientific">Panicum miliaceum</name>
    <name type="common">Proso millet</name>
    <name type="synonym">Broomcorn millet</name>
    <dbReference type="NCBI Taxonomy" id="4540"/>
    <lineage>
        <taxon>Eukaryota</taxon>
        <taxon>Viridiplantae</taxon>
        <taxon>Streptophyta</taxon>
        <taxon>Embryophyta</taxon>
        <taxon>Tracheophyta</taxon>
        <taxon>Spermatophyta</taxon>
        <taxon>Magnoliopsida</taxon>
        <taxon>Liliopsida</taxon>
        <taxon>Poales</taxon>
        <taxon>Poaceae</taxon>
        <taxon>PACMAD clade</taxon>
        <taxon>Panicoideae</taxon>
        <taxon>Panicodae</taxon>
        <taxon>Paniceae</taxon>
        <taxon>Panicinae</taxon>
        <taxon>Panicum</taxon>
        <taxon>Panicum sect. Panicum</taxon>
    </lineage>
</organism>
<dbReference type="Gene3D" id="1.20.1250.20">
    <property type="entry name" value="MFS general substrate transporter like domains"/>
    <property type="match status" value="1"/>
</dbReference>
<feature type="transmembrane region" description="Helical" evidence="7">
    <location>
        <begin position="142"/>
        <end position="168"/>
    </location>
</feature>
<dbReference type="PANTHER" id="PTHR11654">
    <property type="entry name" value="OLIGOPEPTIDE TRANSPORTER-RELATED"/>
    <property type="match status" value="1"/>
</dbReference>
<dbReference type="EMBL" id="PQIB02000001">
    <property type="protein sequence ID" value="RLN42710.1"/>
    <property type="molecule type" value="Genomic_DNA"/>
</dbReference>
<keyword evidence="5 7" id="KW-0472">Membrane</keyword>
<evidence type="ECO:0000256" key="5">
    <source>
        <dbReference type="ARBA" id="ARBA00023136"/>
    </source>
</evidence>
<evidence type="ECO:0000256" key="7">
    <source>
        <dbReference type="SAM" id="Phobius"/>
    </source>
</evidence>
<dbReference type="InterPro" id="IPR000109">
    <property type="entry name" value="POT_fam"/>
</dbReference>
<keyword evidence="6" id="KW-0813">Transport</keyword>
<feature type="transmembrane region" description="Helical" evidence="7">
    <location>
        <begin position="371"/>
        <end position="390"/>
    </location>
</feature>
<feature type="transmembrane region" description="Helical" evidence="7">
    <location>
        <begin position="486"/>
        <end position="508"/>
    </location>
</feature>
<dbReference type="SUPFAM" id="SSF103473">
    <property type="entry name" value="MFS general substrate transporter"/>
    <property type="match status" value="1"/>
</dbReference>
<feature type="transmembrane region" description="Helical" evidence="7">
    <location>
        <begin position="449"/>
        <end position="466"/>
    </location>
</feature>
<keyword evidence="4 7" id="KW-1133">Transmembrane helix</keyword>
<dbReference type="InterPro" id="IPR018456">
    <property type="entry name" value="PTR2_symporter_CS"/>
</dbReference>
<evidence type="ECO:0000313" key="8">
    <source>
        <dbReference type="EMBL" id="RLN42710.1"/>
    </source>
</evidence>
<dbReference type="InterPro" id="IPR036259">
    <property type="entry name" value="MFS_trans_sf"/>
</dbReference>
<feature type="transmembrane region" description="Helical" evidence="7">
    <location>
        <begin position="115"/>
        <end position="135"/>
    </location>
</feature>
<dbReference type="PROSITE" id="PS01023">
    <property type="entry name" value="PTR2_2"/>
    <property type="match status" value="1"/>
</dbReference>
<feature type="transmembrane region" description="Helical" evidence="7">
    <location>
        <begin position="565"/>
        <end position="583"/>
    </location>
</feature>
<protein>
    <submittedName>
        <fullName evidence="8">Protein NRT1/ PTR FAMILY 8.5-like</fullName>
    </submittedName>
</protein>
<feature type="transmembrane region" description="Helical" evidence="7">
    <location>
        <begin position="520"/>
        <end position="545"/>
    </location>
</feature>
<proteinExistence type="inferred from homology"/>